<reference evidence="1" key="1">
    <citation type="submission" date="2020-06" db="EMBL/GenBank/DDBJ databases">
        <authorList>
            <consortium name="Plant Systems Biology data submission"/>
        </authorList>
    </citation>
    <scope>NUCLEOTIDE SEQUENCE</scope>
    <source>
        <strain evidence="1">D6</strain>
    </source>
</reference>
<accession>A0A9N8DXQ2</accession>
<name>A0A9N8DXQ2_9STRA</name>
<comment type="caution">
    <text evidence="1">The sequence shown here is derived from an EMBL/GenBank/DDBJ whole genome shotgun (WGS) entry which is preliminary data.</text>
</comment>
<keyword evidence="2" id="KW-1185">Reference proteome</keyword>
<evidence type="ECO:0000313" key="2">
    <source>
        <dbReference type="Proteomes" id="UP001153069"/>
    </source>
</evidence>
<dbReference type="AlphaFoldDB" id="A0A9N8DXQ2"/>
<evidence type="ECO:0000313" key="1">
    <source>
        <dbReference type="EMBL" id="CAB9510858.1"/>
    </source>
</evidence>
<sequence>MAARRTSCFLFIIKVDNGEEQRELERRLQGMDFKCNMSIQQLVWNRLQPTVVAKSDRRRRRGRKGGLSKEDTMALYHCGRRWLEAHEEHREFRKSNKSIKSKG</sequence>
<gene>
    <name evidence="1" type="ORF">SEMRO_456_G146710.1</name>
</gene>
<organism evidence="1 2">
    <name type="scientific">Seminavis robusta</name>
    <dbReference type="NCBI Taxonomy" id="568900"/>
    <lineage>
        <taxon>Eukaryota</taxon>
        <taxon>Sar</taxon>
        <taxon>Stramenopiles</taxon>
        <taxon>Ochrophyta</taxon>
        <taxon>Bacillariophyta</taxon>
        <taxon>Bacillariophyceae</taxon>
        <taxon>Bacillariophycidae</taxon>
        <taxon>Naviculales</taxon>
        <taxon>Naviculaceae</taxon>
        <taxon>Seminavis</taxon>
    </lineage>
</organism>
<dbReference type="EMBL" id="CAICTM010000455">
    <property type="protein sequence ID" value="CAB9510858.1"/>
    <property type="molecule type" value="Genomic_DNA"/>
</dbReference>
<protein>
    <submittedName>
        <fullName evidence="1">Uncharacterized protein</fullName>
    </submittedName>
</protein>
<proteinExistence type="predicted"/>
<dbReference type="Proteomes" id="UP001153069">
    <property type="component" value="Unassembled WGS sequence"/>
</dbReference>